<accession>E8WX54</accession>
<dbReference type="GO" id="GO:0003677">
    <property type="term" value="F:DNA binding"/>
    <property type="evidence" value="ECO:0007669"/>
    <property type="project" value="UniProtKB-UniRule"/>
</dbReference>
<keyword evidence="3" id="KW-0804">Transcription</keyword>
<dbReference type="PROSITE" id="PS50977">
    <property type="entry name" value="HTH_TETR_2"/>
    <property type="match status" value="1"/>
</dbReference>
<dbReference type="InterPro" id="IPR023772">
    <property type="entry name" value="DNA-bd_HTH_TetR-type_CS"/>
</dbReference>
<evidence type="ECO:0000313" key="6">
    <source>
        <dbReference type="EMBL" id="ADW69696.1"/>
    </source>
</evidence>
<protein>
    <submittedName>
        <fullName evidence="6">Regulatory protein TetR</fullName>
    </submittedName>
</protein>
<dbReference type="Proteomes" id="UP000000343">
    <property type="component" value="Chromosome"/>
</dbReference>
<dbReference type="InterPro" id="IPR011075">
    <property type="entry name" value="TetR_C"/>
</dbReference>
<evidence type="ECO:0000256" key="2">
    <source>
        <dbReference type="ARBA" id="ARBA00023125"/>
    </source>
</evidence>
<evidence type="ECO:0000256" key="3">
    <source>
        <dbReference type="ARBA" id="ARBA00023163"/>
    </source>
</evidence>
<dbReference type="SUPFAM" id="SSF46689">
    <property type="entry name" value="Homeodomain-like"/>
    <property type="match status" value="1"/>
</dbReference>
<dbReference type="eggNOG" id="COG1309">
    <property type="taxonomic scope" value="Bacteria"/>
</dbReference>
<dbReference type="Pfam" id="PF16925">
    <property type="entry name" value="TetR_C_13"/>
    <property type="match status" value="1"/>
</dbReference>
<dbReference type="PRINTS" id="PR00455">
    <property type="entry name" value="HTHTETR"/>
</dbReference>
<dbReference type="SUPFAM" id="SSF48498">
    <property type="entry name" value="Tetracyclin repressor-like, C-terminal domain"/>
    <property type="match status" value="1"/>
</dbReference>
<evidence type="ECO:0000259" key="5">
    <source>
        <dbReference type="PROSITE" id="PS50977"/>
    </source>
</evidence>
<dbReference type="Pfam" id="PF00440">
    <property type="entry name" value="TetR_N"/>
    <property type="match status" value="1"/>
</dbReference>
<evidence type="ECO:0000313" key="7">
    <source>
        <dbReference type="Proteomes" id="UP000000343"/>
    </source>
</evidence>
<dbReference type="HOGENOM" id="CLU_069356_28_1_0"/>
<sequence length="204" mass="22184">MCDAGFLEVAMSKGETTRERIVREAAPLFNQKGFAGCSVQDILNATGLEKGGLYRHFASKQELAVEVFRWATAQSQRSRTDGMEHIENAVDRLKFHVARFAEAPSLVAGGCMLLNTAVDADDVNPELKAMACDAIQRWKRRIAAIVEYGMARGEIKAGTTARRVGNTIVATLEGALVISRLEGTKDALEDARESLGVMLEGLRA</sequence>
<dbReference type="AlphaFoldDB" id="E8WX54"/>
<name>E8WX54_GRATM</name>
<dbReference type="InterPro" id="IPR009057">
    <property type="entry name" value="Homeodomain-like_sf"/>
</dbReference>
<dbReference type="PANTHER" id="PTHR47506:SF3">
    <property type="entry name" value="HTH-TYPE TRANSCRIPTIONAL REGULATOR LMRA"/>
    <property type="match status" value="1"/>
</dbReference>
<dbReference type="KEGG" id="acm:AciX9_2672"/>
<feature type="domain" description="HTH tetR-type" evidence="5">
    <location>
        <begin position="15"/>
        <end position="75"/>
    </location>
</feature>
<dbReference type="PROSITE" id="PS01081">
    <property type="entry name" value="HTH_TETR_1"/>
    <property type="match status" value="1"/>
</dbReference>
<dbReference type="EMBL" id="CP002480">
    <property type="protein sequence ID" value="ADW69696.1"/>
    <property type="molecule type" value="Genomic_DNA"/>
</dbReference>
<dbReference type="Gene3D" id="1.10.357.10">
    <property type="entry name" value="Tetracycline Repressor, domain 2"/>
    <property type="match status" value="1"/>
</dbReference>
<organism evidence="7">
    <name type="scientific">Granulicella tundricola (strain ATCC BAA-1859 / DSM 23138 / MP5ACTX9)</name>
    <dbReference type="NCBI Taxonomy" id="1198114"/>
    <lineage>
        <taxon>Bacteria</taxon>
        <taxon>Pseudomonadati</taxon>
        <taxon>Acidobacteriota</taxon>
        <taxon>Terriglobia</taxon>
        <taxon>Terriglobales</taxon>
        <taxon>Acidobacteriaceae</taxon>
        <taxon>Granulicella</taxon>
    </lineage>
</organism>
<dbReference type="InterPro" id="IPR036271">
    <property type="entry name" value="Tet_transcr_reg_TetR-rel_C_sf"/>
</dbReference>
<proteinExistence type="predicted"/>
<dbReference type="PaxDb" id="1198114-AciX9_2672"/>
<gene>
    <name evidence="6" type="ordered locus">AciX9_2672</name>
</gene>
<keyword evidence="2 4" id="KW-0238">DNA-binding</keyword>
<reference evidence="7" key="1">
    <citation type="submission" date="2011-01" db="EMBL/GenBank/DDBJ databases">
        <title>Complete sequence of chromosome of Acidobacterium sp. MP5ACTX9.</title>
        <authorList>
            <consortium name="US DOE Joint Genome Institute"/>
            <person name="Lucas S."/>
            <person name="Copeland A."/>
            <person name="Lapidus A."/>
            <person name="Cheng J.-F."/>
            <person name="Goodwin L."/>
            <person name="Pitluck S."/>
            <person name="Teshima H."/>
            <person name="Detter J.C."/>
            <person name="Han C."/>
            <person name="Tapia R."/>
            <person name="Land M."/>
            <person name="Hauser L."/>
            <person name="Kyrpides N."/>
            <person name="Ivanova N."/>
            <person name="Ovchinnikova G."/>
            <person name="Pagani I."/>
            <person name="Rawat S.R."/>
            <person name="Mannisto M."/>
            <person name="Haggblom M.M."/>
            <person name="Woyke T."/>
        </authorList>
    </citation>
    <scope>NUCLEOTIDE SEQUENCE [LARGE SCALE GENOMIC DNA]</scope>
    <source>
        <strain evidence="7">MP5ACTX9</strain>
    </source>
</reference>
<dbReference type="InterPro" id="IPR001647">
    <property type="entry name" value="HTH_TetR"/>
</dbReference>
<keyword evidence="7" id="KW-1185">Reference proteome</keyword>
<evidence type="ECO:0000256" key="1">
    <source>
        <dbReference type="ARBA" id="ARBA00023015"/>
    </source>
</evidence>
<dbReference type="PANTHER" id="PTHR47506">
    <property type="entry name" value="TRANSCRIPTIONAL REGULATORY PROTEIN"/>
    <property type="match status" value="1"/>
</dbReference>
<keyword evidence="1" id="KW-0805">Transcription regulation</keyword>
<dbReference type="STRING" id="1198114.AciX9_2672"/>
<evidence type="ECO:0000256" key="4">
    <source>
        <dbReference type="PROSITE-ProRule" id="PRU00335"/>
    </source>
</evidence>
<feature type="DNA-binding region" description="H-T-H motif" evidence="4">
    <location>
        <begin position="38"/>
        <end position="57"/>
    </location>
</feature>